<proteinExistence type="predicted"/>
<protein>
    <submittedName>
        <fullName evidence="1">Uncharacterized protein</fullName>
    </submittedName>
</protein>
<reference evidence="1" key="1">
    <citation type="journal article" date="2021" name="New Phytol.">
        <title>Evolutionary innovations through gain and loss of genes in the ectomycorrhizal Boletales.</title>
        <authorList>
            <person name="Wu G."/>
            <person name="Miyauchi S."/>
            <person name="Morin E."/>
            <person name="Kuo A."/>
            <person name="Drula E."/>
            <person name="Varga T."/>
            <person name="Kohler A."/>
            <person name="Feng B."/>
            <person name="Cao Y."/>
            <person name="Lipzen A."/>
            <person name="Daum C."/>
            <person name="Hundley H."/>
            <person name="Pangilinan J."/>
            <person name="Johnson J."/>
            <person name="Barry K."/>
            <person name="LaButti K."/>
            <person name="Ng V."/>
            <person name="Ahrendt S."/>
            <person name="Min B."/>
            <person name="Choi I.G."/>
            <person name="Park H."/>
            <person name="Plett J.M."/>
            <person name="Magnuson J."/>
            <person name="Spatafora J.W."/>
            <person name="Nagy L.G."/>
            <person name="Henrissat B."/>
            <person name="Grigoriev I.V."/>
            <person name="Yang Z.L."/>
            <person name="Xu J."/>
            <person name="Martin F.M."/>
        </authorList>
    </citation>
    <scope>NUCLEOTIDE SEQUENCE</scope>
    <source>
        <strain evidence="1">KUC20120723A-06</strain>
    </source>
</reference>
<name>A0ACB8AZA9_9AGAM</name>
<dbReference type="Proteomes" id="UP000790709">
    <property type="component" value="Unassembled WGS sequence"/>
</dbReference>
<gene>
    <name evidence="1" type="ORF">BV22DRAFT_914609</name>
</gene>
<dbReference type="EMBL" id="MU266831">
    <property type="protein sequence ID" value="KAH7918203.1"/>
    <property type="molecule type" value="Genomic_DNA"/>
</dbReference>
<evidence type="ECO:0000313" key="2">
    <source>
        <dbReference type="Proteomes" id="UP000790709"/>
    </source>
</evidence>
<comment type="caution">
    <text evidence="1">The sequence shown here is derived from an EMBL/GenBank/DDBJ whole genome shotgun (WGS) entry which is preliminary data.</text>
</comment>
<accession>A0ACB8AZA9</accession>
<organism evidence="1 2">
    <name type="scientific">Leucogyrophana mollusca</name>
    <dbReference type="NCBI Taxonomy" id="85980"/>
    <lineage>
        <taxon>Eukaryota</taxon>
        <taxon>Fungi</taxon>
        <taxon>Dikarya</taxon>
        <taxon>Basidiomycota</taxon>
        <taxon>Agaricomycotina</taxon>
        <taxon>Agaricomycetes</taxon>
        <taxon>Agaricomycetidae</taxon>
        <taxon>Boletales</taxon>
        <taxon>Boletales incertae sedis</taxon>
        <taxon>Leucogyrophana</taxon>
    </lineage>
</organism>
<keyword evidence="2" id="KW-1185">Reference proteome</keyword>
<evidence type="ECO:0000313" key="1">
    <source>
        <dbReference type="EMBL" id="KAH7918203.1"/>
    </source>
</evidence>
<sequence>MLTTALSASLQAFYTLYTALLVYLAQRVALSRRLSQRQLLTTIHDVTGAWGGLGAALDGLWQQTKVVASPLGVLSVTAYLLNISVLHIASSSIIQFQTFNNTLTASAPTAVGWPNSSVNYTGFDWATISSLAPSVGNLSGLGHAGLANGIVYDVLLDNTGIGNITVNATSINADCALVTGLIYDPTARPGQFRTQNNYIFPSTFVPWKDQVLCYNVLTAWNVLNFYVTTAIEGSAALPDRTTIPMNWTYYASPGDSPTNVSFATIDMSWVTCNISHLRTSAIVDAQSNTFLSGASEAPVSSTWTSASSESMVDLTQEAANETWIWASFGSAPLIDLDPICSASEAREASEGYNTYSSLLGRCGYQPNMLDVYLMQLLGMNASQVTPSLFNDPAYSSNTTPSFTLSVDQMEMAVSRVLAAMVWTGLS</sequence>